<dbReference type="GO" id="GO:0005975">
    <property type="term" value="P:carbohydrate metabolic process"/>
    <property type="evidence" value="ECO:0007669"/>
    <property type="project" value="InterPro"/>
</dbReference>
<organism evidence="25 26">
    <name type="scientific">Mortierella alpina</name>
    <name type="common">Oleaginous fungus</name>
    <name type="synonym">Mortierella renispora</name>
    <dbReference type="NCBI Taxonomy" id="64518"/>
    <lineage>
        <taxon>Eukaryota</taxon>
        <taxon>Fungi</taxon>
        <taxon>Fungi incertae sedis</taxon>
        <taxon>Mucoromycota</taxon>
        <taxon>Mortierellomycotina</taxon>
        <taxon>Mortierellomycetes</taxon>
        <taxon>Mortierellales</taxon>
        <taxon>Mortierellaceae</taxon>
        <taxon>Mortierella</taxon>
    </lineage>
</organism>
<comment type="pathway">
    <text evidence="2">Protein modification; protein glycosylation.</text>
</comment>
<dbReference type="InterPro" id="IPR029099">
    <property type="entry name" value="Pribosyltran_N"/>
</dbReference>
<dbReference type="InterPro" id="IPR050749">
    <property type="entry name" value="Glycosyl_Hydrolase_47"/>
</dbReference>
<feature type="active site" evidence="19">
    <location>
        <position position="686"/>
    </location>
</feature>
<feature type="disulfide bond" evidence="21">
    <location>
        <begin position="753"/>
        <end position="797"/>
    </location>
</feature>
<accession>A0A9P6IXU7</accession>
<evidence type="ECO:0000256" key="13">
    <source>
        <dbReference type="ARBA" id="ARBA00022840"/>
    </source>
</evidence>
<feature type="region of interest" description="Disordered" evidence="23">
    <location>
        <begin position="442"/>
        <end position="467"/>
    </location>
</feature>
<feature type="compositionally biased region" description="Basic and acidic residues" evidence="23">
    <location>
        <begin position="395"/>
        <end position="404"/>
    </location>
</feature>
<evidence type="ECO:0000256" key="12">
    <source>
        <dbReference type="ARBA" id="ARBA00022837"/>
    </source>
</evidence>
<comment type="pathway">
    <text evidence="3">Metabolic intermediate biosynthesis; 5-phospho-alpha-D-ribose 1-diphosphate biosynthesis; 5-phospho-alpha-D-ribose 1-diphosphate from D-ribose 5-phosphate (route I): step 1/1.</text>
</comment>
<feature type="region of interest" description="Disordered" evidence="23">
    <location>
        <begin position="326"/>
        <end position="408"/>
    </location>
</feature>
<keyword evidence="14" id="KW-0460">Magnesium</keyword>
<dbReference type="PRINTS" id="PR00747">
    <property type="entry name" value="GLYHDRLASE47"/>
</dbReference>
<dbReference type="GO" id="GO:0004749">
    <property type="term" value="F:ribose phosphate diphosphokinase activity"/>
    <property type="evidence" value="ECO:0007669"/>
    <property type="project" value="UniProtKB-EC"/>
</dbReference>
<dbReference type="GO" id="GO:0000287">
    <property type="term" value="F:magnesium ion binding"/>
    <property type="evidence" value="ECO:0007669"/>
    <property type="project" value="InterPro"/>
</dbReference>
<evidence type="ECO:0000256" key="15">
    <source>
        <dbReference type="ARBA" id="ARBA00023157"/>
    </source>
</evidence>
<comment type="caution">
    <text evidence="25">The sequence shown here is derived from an EMBL/GenBank/DDBJ whole genome shotgun (WGS) entry which is preliminary data.</text>
</comment>
<dbReference type="FunFam" id="3.40.50.2020:FF:000031">
    <property type="entry name" value="Probable PRS4-ribose-phosphate pyrophosphokinase 3"/>
    <property type="match status" value="1"/>
</dbReference>
<feature type="compositionally biased region" description="Basic and acidic residues" evidence="23">
    <location>
        <begin position="958"/>
        <end position="982"/>
    </location>
</feature>
<dbReference type="GO" id="GO:0002189">
    <property type="term" value="C:ribose phosphate diphosphokinase complex"/>
    <property type="evidence" value="ECO:0007669"/>
    <property type="project" value="UniProtKB-ARBA"/>
</dbReference>
<dbReference type="Gene3D" id="3.40.50.2020">
    <property type="match status" value="2"/>
</dbReference>
<comment type="catalytic activity">
    <reaction evidence="17">
        <text>N(4)-(alpha-D-Man-(1-&gt;2)-alpha-D-Man-(1-&gt;2)-alpha-D-Man-(1-&gt;3)-[alpha-D-Man-(1-&gt;2)-alpha-D-Man-(1-&gt;3)-[alpha-D-Man-(1-&gt;2)-alpha-D-Man-(1-&gt;6)]-alpha-D-Man-(1-&gt;6)]-beta-D-Man-(1-&gt;4)-beta-D-GlcNAc-(1-&gt;4)-beta-D-GlcNAc)-L-asparaginyl-[protein] (N-glucan mannose isomer 9A1,2,3B1,2,3) + 4 H2O = N(4)-(alpha-D-Man-(1-&gt;3)-[alpha-D-Man-(1-&gt;3)-[alpha-D-Man-(1-&gt;6)]-alpha-D-Man-(1-&gt;6)]-beta-D-Man-(1-&gt;4)-beta-D-GlcNAc-(1-&gt;4)-beta-D-GlcNAc)-L-asparaginyl-[protein] (N-glucan mannose isomer 5A1,2) + 4 beta-D-mannose</text>
        <dbReference type="Rhea" id="RHEA:56008"/>
        <dbReference type="Rhea" id="RHEA-COMP:14356"/>
        <dbReference type="Rhea" id="RHEA-COMP:14367"/>
        <dbReference type="ChEBI" id="CHEBI:15377"/>
        <dbReference type="ChEBI" id="CHEBI:28563"/>
        <dbReference type="ChEBI" id="CHEBI:59087"/>
        <dbReference type="ChEBI" id="CHEBI:139493"/>
        <dbReference type="EC" id="3.2.1.113"/>
    </reaction>
</comment>
<feature type="region of interest" description="Disordered" evidence="23">
    <location>
        <begin position="958"/>
        <end position="999"/>
    </location>
</feature>
<dbReference type="InterPro" id="IPR005946">
    <property type="entry name" value="Rib-P_diPkinase"/>
</dbReference>
<dbReference type="Pfam" id="PF13793">
    <property type="entry name" value="Pribosyltran_N"/>
    <property type="match status" value="1"/>
</dbReference>
<reference evidence="25" key="1">
    <citation type="journal article" date="2020" name="Fungal Divers.">
        <title>Resolving the Mortierellaceae phylogeny through synthesis of multi-gene phylogenetics and phylogenomics.</title>
        <authorList>
            <person name="Vandepol N."/>
            <person name="Liber J."/>
            <person name="Desiro A."/>
            <person name="Na H."/>
            <person name="Kennedy M."/>
            <person name="Barry K."/>
            <person name="Grigoriev I.V."/>
            <person name="Miller A.N."/>
            <person name="O'Donnell K."/>
            <person name="Stajich J.E."/>
            <person name="Bonito G."/>
        </authorList>
    </citation>
    <scope>NUCLEOTIDE SEQUENCE</scope>
    <source>
        <strain evidence="25">CK1249</strain>
    </source>
</reference>
<dbReference type="AlphaFoldDB" id="A0A9P6IXU7"/>
<keyword evidence="9" id="KW-0547">Nucleotide-binding</keyword>
<dbReference type="SUPFAM" id="SSF53271">
    <property type="entry name" value="PRTase-like"/>
    <property type="match status" value="1"/>
</dbReference>
<comment type="catalytic activity">
    <reaction evidence="16">
        <text>N(4)-(alpha-D-Man-(1-&gt;2)-alpha-D-Man-(1-&gt;2)-alpha-D-Man-(1-&gt;3)-[alpha-D-Man-(1-&gt;3)-[alpha-D-Man-(1-&gt;2)-alpha-D-Man-(1-&gt;6)]-alpha-D-Man-(1-&gt;6)]-beta-D-Man-(1-&gt;4)-beta-D-GlcNAc-(1-&gt;4)-beta-D-GlcNAc)-L-asparaginyl-[protein] (N-glucan mannose isomer 8A1,2,3B1,3) + 3 H2O = N(4)-(alpha-D-Man-(1-&gt;3)-[alpha-D-Man-(1-&gt;3)-[alpha-D-Man-(1-&gt;6)]-alpha-D-Man-(1-&gt;6)]-beta-D-Man-(1-&gt;4)-beta-D-GlcNAc-(1-&gt;4)-beta-D-GlcNAc)-L-asparaginyl-[protein] (N-glucan mannose isomer 5A1,2) + 3 beta-D-mannose</text>
        <dbReference type="Rhea" id="RHEA:56028"/>
        <dbReference type="Rhea" id="RHEA-COMP:14358"/>
        <dbReference type="Rhea" id="RHEA-COMP:14367"/>
        <dbReference type="ChEBI" id="CHEBI:15377"/>
        <dbReference type="ChEBI" id="CHEBI:28563"/>
        <dbReference type="ChEBI" id="CHEBI:59087"/>
        <dbReference type="ChEBI" id="CHEBI:60628"/>
        <dbReference type="EC" id="3.2.1.113"/>
    </reaction>
</comment>
<evidence type="ECO:0000256" key="2">
    <source>
        <dbReference type="ARBA" id="ARBA00004922"/>
    </source>
</evidence>
<dbReference type="CDD" id="cd06223">
    <property type="entry name" value="PRTases_typeI"/>
    <property type="match status" value="1"/>
</dbReference>
<dbReference type="NCBIfam" id="NF002320">
    <property type="entry name" value="PRK01259.1"/>
    <property type="match status" value="1"/>
</dbReference>
<dbReference type="GO" id="GO:0005524">
    <property type="term" value="F:ATP binding"/>
    <property type="evidence" value="ECO:0007669"/>
    <property type="project" value="UniProtKB-KW"/>
</dbReference>
<feature type="active site" description="Proton donor" evidence="19">
    <location>
        <position position="554"/>
    </location>
</feature>
<gene>
    <name evidence="25" type="primary">MNS1_1</name>
    <name evidence="25" type="ORF">BGZ70_000740</name>
</gene>
<evidence type="ECO:0000256" key="22">
    <source>
        <dbReference type="RuleBase" id="RU361193"/>
    </source>
</evidence>
<dbReference type="InterPro" id="IPR036026">
    <property type="entry name" value="Seven-hairpin_glycosidases"/>
</dbReference>
<name>A0A9P6IXU7_MORAP</name>
<evidence type="ECO:0000256" key="19">
    <source>
        <dbReference type="PIRSR" id="PIRSR601382-1"/>
    </source>
</evidence>
<dbReference type="InterPro" id="IPR001382">
    <property type="entry name" value="Glyco_hydro_47"/>
</dbReference>
<feature type="compositionally biased region" description="Acidic residues" evidence="23">
    <location>
        <begin position="989"/>
        <end position="999"/>
    </location>
</feature>
<feature type="active site" description="Proton donor" evidence="19">
    <location>
        <position position="811"/>
    </location>
</feature>
<dbReference type="GO" id="GO:0009156">
    <property type="term" value="P:ribonucleoside monophosphate biosynthetic process"/>
    <property type="evidence" value="ECO:0007669"/>
    <property type="project" value="InterPro"/>
</dbReference>
<evidence type="ECO:0000256" key="18">
    <source>
        <dbReference type="ARBA" id="ARBA00049535"/>
    </source>
</evidence>
<comment type="similarity">
    <text evidence="4">Belongs to the ribose-phosphate pyrophosphokinase family.</text>
</comment>
<dbReference type="GO" id="GO:0016020">
    <property type="term" value="C:membrane"/>
    <property type="evidence" value="ECO:0007669"/>
    <property type="project" value="InterPro"/>
</dbReference>
<keyword evidence="7 20" id="KW-0479">Metal-binding</keyword>
<keyword evidence="11 22" id="KW-0378">Hydrolase</keyword>
<dbReference type="SMART" id="SM01400">
    <property type="entry name" value="Pribosyltran_N"/>
    <property type="match status" value="1"/>
</dbReference>
<feature type="compositionally biased region" description="Polar residues" evidence="23">
    <location>
        <begin position="359"/>
        <end position="376"/>
    </location>
</feature>
<dbReference type="PANTHER" id="PTHR11742:SF55">
    <property type="entry name" value="ENDOPLASMIC RETICULUM MANNOSYL-OLIGOSACCHARIDE 1,2-ALPHA-MANNOSIDASE"/>
    <property type="match status" value="1"/>
</dbReference>
<dbReference type="OrthoDB" id="8118055at2759"/>
<evidence type="ECO:0000256" key="7">
    <source>
        <dbReference type="ARBA" id="ARBA00022723"/>
    </source>
</evidence>
<dbReference type="NCBIfam" id="TIGR01251">
    <property type="entry name" value="ribP_PPkin"/>
    <property type="match status" value="1"/>
</dbReference>
<dbReference type="GO" id="GO:0004571">
    <property type="term" value="F:mannosyl-oligosaccharide 1,2-alpha-mannosidase activity"/>
    <property type="evidence" value="ECO:0007669"/>
    <property type="project" value="UniProtKB-EC"/>
</dbReference>
<dbReference type="GO" id="GO:0016301">
    <property type="term" value="F:kinase activity"/>
    <property type="evidence" value="ECO:0007669"/>
    <property type="project" value="UniProtKB-KW"/>
</dbReference>
<evidence type="ECO:0000256" key="23">
    <source>
        <dbReference type="SAM" id="MobiDB-lite"/>
    </source>
</evidence>
<evidence type="ECO:0000313" key="25">
    <source>
        <dbReference type="EMBL" id="KAF9952092.1"/>
    </source>
</evidence>
<keyword evidence="22" id="KW-0326">Glycosidase</keyword>
<dbReference type="FunFam" id="3.40.50.2020:FF:000005">
    <property type="entry name" value="Ribose-phosphate pyrophosphokinase 1"/>
    <property type="match status" value="1"/>
</dbReference>
<dbReference type="InterPro" id="IPR000842">
    <property type="entry name" value="PRib_PP_synth_CS"/>
</dbReference>
<dbReference type="Proteomes" id="UP000738359">
    <property type="component" value="Unassembled WGS sequence"/>
</dbReference>
<evidence type="ECO:0000256" key="6">
    <source>
        <dbReference type="ARBA" id="ARBA00022679"/>
    </source>
</evidence>
<evidence type="ECO:0000313" key="26">
    <source>
        <dbReference type="Proteomes" id="UP000738359"/>
    </source>
</evidence>
<evidence type="ECO:0000256" key="8">
    <source>
        <dbReference type="ARBA" id="ARBA00022727"/>
    </source>
</evidence>
<keyword evidence="6" id="KW-0808">Transferase</keyword>
<dbReference type="GO" id="GO:0036503">
    <property type="term" value="P:ERAD pathway"/>
    <property type="evidence" value="ECO:0007669"/>
    <property type="project" value="UniProtKB-ARBA"/>
</dbReference>
<dbReference type="GO" id="GO:0006015">
    <property type="term" value="P:5-phosphoribose 1-diphosphate biosynthetic process"/>
    <property type="evidence" value="ECO:0007669"/>
    <property type="project" value="UniProtKB-ARBA"/>
</dbReference>
<comment type="cofactor">
    <cofactor evidence="1 20">
        <name>Ca(2+)</name>
        <dbReference type="ChEBI" id="CHEBI:29108"/>
    </cofactor>
</comment>
<dbReference type="GO" id="GO:0005783">
    <property type="term" value="C:endoplasmic reticulum"/>
    <property type="evidence" value="ECO:0007669"/>
    <property type="project" value="TreeGrafter"/>
</dbReference>
<feature type="active site" evidence="19">
    <location>
        <position position="850"/>
    </location>
</feature>
<dbReference type="PROSITE" id="PS00114">
    <property type="entry name" value="PRPP_SYNTHASE"/>
    <property type="match status" value="1"/>
</dbReference>
<evidence type="ECO:0000256" key="21">
    <source>
        <dbReference type="PIRSR" id="PIRSR601382-3"/>
    </source>
</evidence>
<dbReference type="EMBL" id="JAAAHY010001151">
    <property type="protein sequence ID" value="KAF9952092.1"/>
    <property type="molecule type" value="Genomic_DNA"/>
</dbReference>
<evidence type="ECO:0000256" key="3">
    <source>
        <dbReference type="ARBA" id="ARBA00004996"/>
    </source>
</evidence>
<evidence type="ECO:0000256" key="17">
    <source>
        <dbReference type="ARBA" id="ARBA00048605"/>
    </source>
</evidence>
<proteinExistence type="inferred from homology"/>
<dbReference type="GO" id="GO:0005509">
    <property type="term" value="F:calcium ion binding"/>
    <property type="evidence" value="ECO:0007669"/>
    <property type="project" value="InterPro"/>
</dbReference>
<feature type="domain" description="Ribose-phosphate pyrophosphokinase N-terminal" evidence="24">
    <location>
        <begin position="6"/>
        <end position="122"/>
    </location>
</feature>
<evidence type="ECO:0000256" key="20">
    <source>
        <dbReference type="PIRSR" id="PIRSR601382-2"/>
    </source>
</evidence>
<keyword evidence="10" id="KW-0418">Kinase</keyword>
<keyword evidence="26" id="KW-1185">Reference proteome</keyword>
<dbReference type="GO" id="GO:0009165">
    <property type="term" value="P:nucleotide biosynthetic process"/>
    <property type="evidence" value="ECO:0007669"/>
    <property type="project" value="UniProtKB-KW"/>
</dbReference>
<dbReference type="Gene3D" id="1.50.10.10">
    <property type="match status" value="1"/>
</dbReference>
<dbReference type="InterPro" id="IPR029057">
    <property type="entry name" value="PRTase-like"/>
</dbReference>
<dbReference type="InterPro" id="IPR012341">
    <property type="entry name" value="6hp_glycosidase-like_sf"/>
</dbReference>
<keyword evidence="12 20" id="KW-0106">Calcium</keyword>
<keyword evidence="13" id="KW-0067">ATP-binding</keyword>
<dbReference type="Pfam" id="PF14572">
    <property type="entry name" value="Pribosyl_synth"/>
    <property type="match status" value="2"/>
</dbReference>
<dbReference type="SUPFAM" id="SSF48225">
    <property type="entry name" value="Seven-hairpin glycosidases"/>
    <property type="match status" value="1"/>
</dbReference>
<dbReference type="EC" id="3.2.1.-" evidence="22"/>
<evidence type="ECO:0000259" key="24">
    <source>
        <dbReference type="Pfam" id="PF13793"/>
    </source>
</evidence>
<dbReference type="Pfam" id="PF01532">
    <property type="entry name" value="Glyco_hydro_47"/>
    <property type="match status" value="1"/>
</dbReference>
<dbReference type="PANTHER" id="PTHR11742">
    <property type="entry name" value="MANNOSYL-OLIGOSACCHARIDE ALPHA-1,2-MANNOSIDASE-RELATED"/>
    <property type="match status" value="1"/>
</dbReference>
<sequence length="999" mass="111782">MATNSIKIFAGNSHVELAKLVARRLGIELSKAVVLKYSNQETSVTIGESVRDEDVYIIQSGCGEINDNLMELLIMINACKTASARRITAIIPCFPYARQDKKDKSRAPITAKLIANMLTVAGANHVITMDLHASQIQGFFNVPVDNLYAEPSTLKYIVENIPDYQNGVIVSPDAGGAKRATSIADRLDLDFALIHKERKKANEVSRMVLVGDVKGKIAILVDDMADTCGTLGLAAKTLAENGAVKVYAIVTHGILCGKAVQVINDSVLTKVVVTNTVPHEDKKKVCPKLDTIDISGTLAEAIRRTHNGESVSFLFNHAVQRIVSTATSTSTKGTPEQEFIPRLSNNKSSAGSDEDRAQESSTPCSIEPTSEQQQDSDMFKKRHDQTSGIPLYRHSSKDADDKYGKKAPHGVYSNVRRRFRLRHAVAGMCLLALAYVAFRSSSPASSAGRRPPYKVQQQHSTHSDSELWEQRKNKVKAAFQDSWNAYRRDAWGKDEYHPISRQGSNMIHNGQGFTIVDSLDTILLMGLDKEFEEAKAWVKDELSFDQDGEVNLFETTIRVLGGLLSAYDQSGHDPIFLTKAVDLADRLMGAFKTDSGIPFASVHLRDGRGVPGHEGGISSTSEVATLQLEFKYLSYLTGDDKYWRAAEDVVLKIKELPSIDGLVPIFINPYSGQFHGSEIRLGSRGDSYYEYLIKQYLQTSKQEPVYKEMYDHAIVGVKKHLLGRTIPKRLLFVGEIFTYAPANLSPKMDHLVCFLGGTMALSSTEGRTLDEASFPRSAFSQLQEADFRMGEELTEACYEMYNQTETGLAPEIVYWVHKKEQIEQKSEPEYMPGSDFIINDRDGHNWLRPETVESLFYMWRFTGDEKYREWGWNIFEAIEKYSKVETGGYSSIHDIRRKDNIQFSDKMETFFLAETLKYLYLLFGPNNVFPLNKYVFNTEAHPLPIFVPPKALLQRSKVEVPERKEGESVEHVATEGADHAAHDSAVQEEYVEDEEPSTE</sequence>
<evidence type="ECO:0000256" key="5">
    <source>
        <dbReference type="ARBA" id="ARBA00007658"/>
    </source>
</evidence>
<evidence type="ECO:0000256" key="16">
    <source>
        <dbReference type="ARBA" id="ARBA00047669"/>
    </source>
</evidence>
<evidence type="ECO:0000256" key="9">
    <source>
        <dbReference type="ARBA" id="ARBA00022741"/>
    </source>
</evidence>
<feature type="binding site" evidence="20">
    <location>
        <position position="938"/>
    </location>
    <ligand>
        <name>Ca(2+)</name>
        <dbReference type="ChEBI" id="CHEBI:29108"/>
    </ligand>
</feature>
<keyword evidence="8" id="KW-0545">Nucleotide biosynthesis</keyword>
<evidence type="ECO:0000256" key="1">
    <source>
        <dbReference type="ARBA" id="ARBA00001913"/>
    </source>
</evidence>
<evidence type="ECO:0000256" key="14">
    <source>
        <dbReference type="ARBA" id="ARBA00022842"/>
    </source>
</evidence>
<comment type="similarity">
    <text evidence="5 22">Belongs to the glycosyl hydrolase 47 family.</text>
</comment>
<comment type="catalytic activity">
    <reaction evidence="18">
        <text>D-ribose 5-phosphate + ATP = 5-phospho-alpha-D-ribose 1-diphosphate + AMP + H(+)</text>
        <dbReference type="Rhea" id="RHEA:15609"/>
        <dbReference type="ChEBI" id="CHEBI:15378"/>
        <dbReference type="ChEBI" id="CHEBI:30616"/>
        <dbReference type="ChEBI" id="CHEBI:58017"/>
        <dbReference type="ChEBI" id="CHEBI:78346"/>
        <dbReference type="ChEBI" id="CHEBI:456215"/>
        <dbReference type="EC" id="2.7.6.1"/>
    </reaction>
</comment>
<dbReference type="InterPro" id="IPR000836">
    <property type="entry name" value="PRTase_dom"/>
</dbReference>
<evidence type="ECO:0000256" key="11">
    <source>
        <dbReference type="ARBA" id="ARBA00022801"/>
    </source>
</evidence>
<protein>
    <recommendedName>
        <fullName evidence="22">alpha-1,2-Mannosidase</fullName>
        <ecNumber evidence="22">3.2.1.-</ecNumber>
    </recommendedName>
</protein>
<evidence type="ECO:0000256" key="4">
    <source>
        <dbReference type="ARBA" id="ARBA00006478"/>
    </source>
</evidence>
<keyword evidence="15 21" id="KW-1015">Disulfide bond</keyword>
<evidence type="ECO:0000256" key="10">
    <source>
        <dbReference type="ARBA" id="ARBA00022777"/>
    </source>
</evidence>